<evidence type="ECO:0000313" key="5">
    <source>
        <dbReference type="Proteomes" id="UP001209540"/>
    </source>
</evidence>
<organism evidence="4 5">
    <name type="scientific">Phascolomyces articulosus</name>
    <dbReference type="NCBI Taxonomy" id="60185"/>
    <lineage>
        <taxon>Eukaryota</taxon>
        <taxon>Fungi</taxon>
        <taxon>Fungi incertae sedis</taxon>
        <taxon>Mucoromycota</taxon>
        <taxon>Mucoromycotina</taxon>
        <taxon>Mucoromycetes</taxon>
        <taxon>Mucorales</taxon>
        <taxon>Lichtheimiaceae</taxon>
        <taxon>Phascolomyces</taxon>
    </lineage>
</organism>
<keyword evidence="3" id="KW-0732">Signal</keyword>
<dbReference type="AlphaFoldDB" id="A0AAD5JZH2"/>
<dbReference type="InterPro" id="IPR002347">
    <property type="entry name" value="SDR_fam"/>
</dbReference>
<dbReference type="Proteomes" id="UP001209540">
    <property type="component" value="Unassembled WGS sequence"/>
</dbReference>
<dbReference type="SUPFAM" id="SSF51735">
    <property type="entry name" value="NAD(P)-binding Rossmann-fold domains"/>
    <property type="match status" value="1"/>
</dbReference>
<comment type="similarity">
    <text evidence="1">Belongs to the short-chain dehydrogenases/reductases (SDR) family.</text>
</comment>
<comment type="caution">
    <text evidence="4">The sequence shown here is derived from an EMBL/GenBank/DDBJ whole genome shotgun (WGS) entry which is preliminary data.</text>
</comment>
<feature type="signal peptide" evidence="3">
    <location>
        <begin position="1"/>
        <end position="22"/>
    </location>
</feature>
<dbReference type="InterPro" id="IPR036291">
    <property type="entry name" value="NAD(P)-bd_dom_sf"/>
</dbReference>
<dbReference type="PRINTS" id="PR00081">
    <property type="entry name" value="GDHRDH"/>
</dbReference>
<name>A0AAD5JZH2_9FUNG</name>
<evidence type="ECO:0000256" key="2">
    <source>
        <dbReference type="ARBA" id="ARBA00023002"/>
    </source>
</evidence>
<keyword evidence="2" id="KW-0560">Oxidoreductase</keyword>
<dbReference type="PANTHER" id="PTHR24320:SF152">
    <property type="entry name" value="SHORT-CHAIN DEHYDROGENASE_REDUCTASE FAMILY PROTEIN"/>
    <property type="match status" value="1"/>
</dbReference>
<gene>
    <name evidence="4" type="ORF">BDA99DRAFT_538034</name>
</gene>
<dbReference type="GO" id="GO:0016491">
    <property type="term" value="F:oxidoreductase activity"/>
    <property type="evidence" value="ECO:0007669"/>
    <property type="project" value="UniProtKB-KW"/>
</dbReference>
<proteinExistence type="inferred from homology"/>
<dbReference type="Gene3D" id="3.40.50.720">
    <property type="entry name" value="NAD(P)-binding Rossmann-like Domain"/>
    <property type="match status" value="1"/>
</dbReference>
<dbReference type="Pfam" id="PF00106">
    <property type="entry name" value="adh_short"/>
    <property type="match status" value="1"/>
</dbReference>
<dbReference type="PANTHER" id="PTHR24320">
    <property type="entry name" value="RETINOL DEHYDROGENASE"/>
    <property type="match status" value="1"/>
</dbReference>
<protein>
    <submittedName>
        <fullName evidence="4">Uncharacterized protein</fullName>
    </submittedName>
</protein>
<reference evidence="4" key="1">
    <citation type="journal article" date="2022" name="IScience">
        <title>Evolution of zygomycete secretomes and the origins of terrestrial fungal ecologies.</title>
        <authorList>
            <person name="Chang Y."/>
            <person name="Wang Y."/>
            <person name="Mondo S."/>
            <person name="Ahrendt S."/>
            <person name="Andreopoulos W."/>
            <person name="Barry K."/>
            <person name="Beard J."/>
            <person name="Benny G.L."/>
            <person name="Blankenship S."/>
            <person name="Bonito G."/>
            <person name="Cuomo C."/>
            <person name="Desiro A."/>
            <person name="Gervers K.A."/>
            <person name="Hundley H."/>
            <person name="Kuo A."/>
            <person name="LaButti K."/>
            <person name="Lang B.F."/>
            <person name="Lipzen A."/>
            <person name="O'Donnell K."/>
            <person name="Pangilinan J."/>
            <person name="Reynolds N."/>
            <person name="Sandor L."/>
            <person name="Smith M.E."/>
            <person name="Tsang A."/>
            <person name="Grigoriev I.V."/>
            <person name="Stajich J.E."/>
            <person name="Spatafora J.W."/>
        </authorList>
    </citation>
    <scope>NUCLEOTIDE SEQUENCE</scope>
    <source>
        <strain evidence="4">RSA 2281</strain>
    </source>
</reference>
<evidence type="ECO:0000256" key="1">
    <source>
        <dbReference type="ARBA" id="ARBA00006484"/>
    </source>
</evidence>
<evidence type="ECO:0000256" key="3">
    <source>
        <dbReference type="SAM" id="SignalP"/>
    </source>
</evidence>
<accession>A0AAD5JZH2</accession>
<sequence length="390" mass="43960">MIITTILVGLIIILILWRWIQSKPPVFGKVTPESQWSTLINTMIYKLPPIVPTWCRVYAIGVVDTIATVLWRRTVKANTMGHLLKMYGKQQQEPDRLCIITGGDSGIGLEIARGLLQDGLRVVIASRTTEFMQQAKAQLGDKNVEYLIVDLTSFKSIQQFVEQVKTKIPKGGIDILINNAGIMNTPCHITEDGFEAQFQTNCISPFYLSLLLLPWLNKKQGRILFAASSTLYAASPELDVSLAKKHYGWDGLTHYAHSKLFISMLTRYLGHQLRDQVDNEIQVFCYHPGAVRTKLFSHTTVFTLPIFSYLFDFIMLTPSEGAMTPLYLCLASNLPKQGTIGNYWSSTVIQPFPQCEEEDDQNQKNVKKAWKSALDFCGLTIPQAEALIHE</sequence>
<keyword evidence="5" id="KW-1185">Reference proteome</keyword>
<feature type="chain" id="PRO_5042270752" evidence="3">
    <location>
        <begin position="23"/>
        <end position="390"/>
    </location>
</feature>
<reference evidence="4" key="2">
    <citation type="submission" date="2023-02" db="EMBL/GenBank/DDBJ databases">
        <authorList>
            <consortium name="DOE Joint Genome Institute"/>
            <person name="Mondo S.J."/>
            <person name="Chang Y."/>
            <person name="Wang Y."/>
            <person name="Ahrendt S."/>
            <person name="Andreopoulos W."/>
            <person name="Barry K."/>
            <person name="Beard J."/>
            <person name="Benny G.L."/>
            <person name="Blankenship S."/>
            <person name="Bonito G."/>
            <person name="Cuomo C."/>
            <person name="Desiro A."/>
            <person name="Gervers K.A."/>
            <person name="Hundley H."/>
            <person name="Kuo A."/>
            <person name="LaButti K."/>
            <person name="Lang B.F."/>
            <person name="Lipzen A."/>
            <person name="O'Donnell K."/>
            <person name="Pangilinan J."/>
            <person name="Reynolds N."/>
            <person name="Sandor L."/>
            <person name="Smith M.W."/>
            <person name="Tsang A."/>
            <person name="Grigoriev I.V."/>
            <person name="Stajich J.E."/>
            <person name="Spatafora J.W."/>
        </authorList>
    </citation>
    <scope>NUCLEOTIDE SEQUENCE</scope>
    <source>
        <strain evidence="4">RSA 2281</strain>
    </source>
</reference>
<evidence type="ECO:0000313" key="4">
    <source>
        <dbReference type="EMBL" id="KAI9261646.1"/>
    </source>
</evidence>
<dbReference type="EMBL" id="JAIXMP010000015">
    <property type="protein sequence ID" value="KAI9261646.1"/>
    <property type="molecule type" value="Genomic_DNA"/>
</dbReference>